<accession>A0A193FXY6</accession>
<reference evidence="10 11" key="1">
    <citation type="submission" date="2016-06" db="EMBL/GenBank/DDBJ databases">
        <title>Complete genome sequences of Bordetella bronchialis and Bordetella flabilis.</title>
        <authorList>
            <person name="LiPuma J.J."/>
            <person name="Spilker T."/>
        </authorList>
    </citation>
    <scope>NUCLEOTIDE SEQUENCE [LARGE SCALE GENOMIC DNA]</scope>
    <source>
        <strain evidence="9 11">AU17976</strain>
        <strain evidence="8 10">AU3182</strain>
    </source>
</reference>
<keyword evidence="10" id="KW-1185">Reference proteome</keyword>
<evidence type="ECO:0000256" key="3">
    <source>
        <dbReference type="ARBA" id="ARBA00023004"/>
    </source>
</evidence>
<comment type="similarity">
    <text evidence="6">Belongs to the bacterial ring-hydroxylating dioxygenase ferredoxin component family.</text>
</comment>
<dbReference type="InterPro" id="IPR036922">
    <property type="entry name" value="Rieske_2Fe-2S_sf"/>
</dbReference>
<name>A0A193FXY6_9BORD</name>
<evidence type="ECO:0000313" key="10">
    <source>
        <dbReference type="Proteomes" id="UP000091897"/>
    </source>
</evidence>
<dbReference type="InterPro" id="IPR017941">
    <property type="entry name" value="Rieske_2Fe-2S"/>
</dbReference>
<evidence type="ECO:0000259" key="7">
    <source>
        <dbReference type="PROSITE" id="PS51296"/>
    </source>
</evidence>
<dbReference type="EMBL" id="CP016171">
    <property type="protein sequence ID" value="ANN72046.1"/>
    <property type="molecule type" value="Genomic_DNA"/>
</dbReference>
<dbReference type="PANTHER" id="PTHR21496:SF0">
    <property type="entry name" value="RIESKE DOMAIN-CONTAINING PROTEIN"/>
    <property type="match status" value="1"/>
</dbReference>
<dbReference type="PROSITE" id="PS51296">
    <property type="entry name" value="RIESKE"/>
    <property type="match status" value="1"/>
</dbReference>
<keyword evidence="4" id="KW-0411">Iron-sulfur</keyword>
<dbReference type="PANTHER" id="PTHR21496">
    <property type="entry name" value="FERREDOXIN-RELATED"/>
    <property type="match status" value="1"/>
</dbReference>
<dbReference type="Proteomes" id="UP000091897">
    <property type="component" value="Chromosome"/>
</dbReference>
<dbReference type="Proteomes" id="UP000092213">
    <property type="component" value="Chromosome"/>
</dbReference>
<dbReference type="GO" id="GO:0046872">
    <property type="term" value="F:metal ion binding"/>
    <property type="evidence" value="ECO:0007669"/>
    <property type="project" value="UniProtKB-KW"/>
</dbReference>
<organism evidence="9 11">
    <name type="scientific">Bordetella bronchialis</name>
    <dbReference type="NCBI Taxonomy" id="463025"/>
    <lineage>
        <taxon>Bacteria</taxon>
        <taxon>Pseudomonadati</taxon>
        <taxon>Pseudomonadota</taxon>
        <taxon>Betaproteobacteria</taxon>
        <taxon>Burkholderiales</taxon>
        <taxon>Alcaligenaceae</taxon>
        <taxon>Bordetella</taxon>
    </lineage>
</organism>
<feature type="domain" description="Rieske" evidence="7">
    <location>
        <begin position="3"/>
        <end position="99"/>
    </location>
</feature>
<keyword evidence="2" id="KW-0479">Metal-binding</keyword>
<comment type="cofactor">
    <cofactor evidence="5">
        <name>[2Fe-2S] cluster</name>
        <dbReference type="ChEBI" id="CHEBI:190135"/>
    </cofactor>
</comment>
<evidence type="ECO:0000313" key="11">
    <source>
        <dbReference type="Proteomes" id="UP000092213"/>
    </source>
</evidence>
<dbReference type="KEGG" id="bbro:BAU06_12320"/>
<keyword evidence="3" id="KW-0408">Iron</keyword>
<evidence type="ECO:0000256" key="6">
    <source>
        <dbReference type="ARBA" id="ARBA00038001"/>
    </source>
</evidence>
<dbReference type="Pfam" id="PF00355">
    <property type="entry name" value="Rieske"/>
    <property type="match status" value="1"/>
</dbReference>
<gene>
    <name evidence="8" type="ORF">BAU06_12320</name>
    <name evidence="9" type="ORF">BAU08_12510</name>
</gene>
<dbReference type="AlphaFoldDB" id="A0A193FXY6"/>
<dbReference type="GO" id="GO:0051537">
    <property type="term" value="F:2 iron, 2 sulfur cluster binding"/>
    <property type="evidence" value="ECO:0007669"/>
    <property type="project" value="UniProtKB-KW"/>
</dbReference>
<dbReference type="STRING" id="463025.BAU08_12510"/>
<dbReference type="Gene3D" id="2.102.10.10">
    <property type="entry name" value="Rieske [2Fe-2S] iron-sulphur domain"/>
    <property type="match status" value="1"/>
</dbReference>
<evidence type="ECO:0000256" key="2">
    <source>
        <dbReference type="ARBA" id="ARBA00022723"/>
    </source>
</evidence>
<dbReference type="RefSeq" id="WP_066349460.1">
    <property type="nucleotide sequence ID" value="NZ_CBCSFJ010000057.1"/>
</dbReference>
<dbReference type="OrthoDB" id="9800167at2"/>
<evidence type="ECO:0000256" key="5">
    <source>
        <dbReference type="ARBA" id="ARBA00034078"/>
    </source>
</evidence>
<proteinExistence type="inferred from homology"/>
<dbReference type="EMBL" id="CP016170">
    <property type="protein sequence ID" value="ANN66971.1"/>
    <property type="molecule type" value="Genomic_DNA"/>
</dbReference>
<sequence>MNWTKIATTDALEDDEVMAVDAAGKQLALYRSEGEFFVSDNVCTHAYALLSDGYLEDGCIECPLHQARFDIRSGKALCAPATHDIRVYPVKVEGSDILADVSE</sequence>
<dbReference type="CDD" id="cd03528">
    <property type="entry name" value="Rieske_RO_ferredoxin"/>
    <property type="match status" value="1"/>
</dbReference>
<evidence type="ECO:0000256" key="1">
    <source>
        <dbReference type="ARBA" id="ARBA00022714"/>
    </source>
</evidence>
<evidence type="ECO:0000313" key="8">
    <source>
        <dbReference type="EMBL" id="ANN66971.1"/>
    </source>
</evidence>
<dbReference type="SUPFAM" id="SSF50022">
    <property type="entry name" value="ISP domain"/>
    <property type="match status" value="1"/>
</dbReference>
<keyword evidence="1" id="KW-0001">2Fe-2S</keyword>
<evidence type="ECO:0000313" key="9">
    <source>
        <dbReference type="EMBL" id="ANN72046.1"/>
    </source>
</evidence>
<evidence type="ECO:0000256" key="4">
    <source>
        <dbReference type="ARBA" id="ARBA00023014"/>
    </source>
</evidence>
<protein>
    <submittedName>
        <fullName evidence="9">Ferredoxin</fullName>
    </submittedName>
</protein>